<dbReference type="Proteomes" id="UP001345013">
    <property type="component" value="Unassembled WGS sequence"/>
</dbReference>
<accession>A0ABR0K419</accession>
<organism evidence="3 4">
    <name type="scientific">Lithohypha guttulata</name>
    <dbReference type="NCBI Taxonomy" id="1690604"/>
    <lineage>
        <taxon>Eukaryota</taxon>
        <taxon>Fungi</taxon>
        <taxon>Dikarya</taxon>
        <taxon>Ascomycota</taxon>
        <taxon>Pezizomycotina</taxon>
        <taxon>Eurotiomycetes</taxon>
        <taxon>Chaetothyriomycetidae</taxon>
        <taxon>Chaetothyriales</taxon>
        <taxon>Trichomeriaceae</taxon>
        <taxon>Lithohypha</taxon>
    </lineage>
</organism>
<dbReference type="InterPro" id="IPR010730">
    <property type="entry name" value="HET"/>
</dbReference>
<feature type="domain" description="Heterokaryon incompatibility" evidence="2">
    <location>
        <begin position="21"/>
        <end position="109"/>
    </location>
</feature>
<name>A0ABR0K419_9EURO</name>
<feature type="region of interest" description="Disordered" evidence="1">
    <location>
        <begin position="540"/>
        <end position="565"/>
    </location>
</feature>
<protein>
    <recommendedName>
        <fullName evidence="2">Heterokaryon incompatibility domain-containing protein</fullName>
    </recommendedName>
</protein>
<dbReference type="EMBL" id="JAVRRG010000104">
    <property type="protein sequence ID" value="KAK5085121.1"/>
    <property type="molecule type" value="Genomic_DNA"/>
</dbReference>
<keyword evidence="4" id="KW-1185">Reference proteome</keyword>
<proteinExistence type="predicted"/>
<sequence>MRLIGAQTCQLVEYTGELPAYAILSHRWEDDEITFADLNTGQFTGKKAHFKLRGACRQALKDDLQWLWCDTCCIDKSSSSELSEAINSMFRWYASAARCYVYLSDVDARPGRFSLDFRKSTWFSRGWTLQELLAPRSLIFYDRHWRFCGTKDDLVEKISLMTYIPQPALRGEPLSRFPIAQRMAWAAGRVTTRIEDTAYCLLGIFGVNIPLIYGEGALAFRRLQEEIMKTEAADQSILTWVDPDGKHSIQLLADSPAQFAHCYNTRLMSNVNMGPIYVTSSGVHLTTWLAHWKLNIYIALLNCTYGNRKIGMFVGLLPASTSGRGRVCARLILNDNINKVMEEDKLYTGFVKKSITITQSSVKSLGVDCSVYGFQLMLSGRYRYPDLGDATDYWREGLEEMDMKLGQHGLPRIIDCKIGKRTLTCALGFDFDFNPFCIILEQQAEYVDSHRGLSTLCAQVLYTESATIQELPERDNAPFLSYTSGSKSQNDAAWAFKTNRRQNFTTRVPELSLEVSMLTRRSRTGGNIWRFGMRHYDQGAPGPQVYLPRSRSGPISQALPPSHPT</sequence>
<gene>
    <name evidence="3" type="ORF">LTR24_007192</name>
</gene>
<dbReference type="Pfam" id="PF06985">
    <property type="entry name" value="HET"/>
    <property type="match status" value="1"/>
</dbReference>
<evidence type="ECO:0000259" key="2">
    <source>
        <dbReference type="Pfam" id="PF06985"/>
    </source>
</evidence>
<evidence type="ECO:0000256" key="1">
    <source>
        <dbReference type="SAM" id="MobiDB-lite"/>
    </source>
</evidence>
<dbReference type="PANTHER" id="PTHR10622">
    <property type="entry name" value="HET DOMAIN-CONTAINING PROTEIN"/>
    <property type="match status" value="1"/>
</dbReference>
<evidence type="ECO:0000313" key="3">
    <source>
        <dbReference type="EMBL" id="KAK5085121.1"/>
    </source>
</evidence>
<comment type="caution">
    <text evidence="3">The sequence shown here is derived from an EMBL/GenBank/DDBJ whole genome shotgun (WGS) entry which is preliminary data.</text>
</comment>
<evidence type="ECO:0000313" key="4">
    <source>
        <dbReference type="Proteomes" id="UP001345013"/>
    </source>
</evidence>
<dbReference type="PANTHER" id="PTHR10622:SF10">
    <property type="entry name" value="HET DOMAIN-CONTAINING PROTEIN"/>
    <property type="match status" value="1"/>
</dbReference>
<reference evidence="3 4" key="1">
    <citation type="submission" date="2023-08" db="EMBL/GenBank/DDBJ databases">
        <title>Black Yeasts Isolated from many extreme environments.</title>
        <authorList>
            <person name="Coleine C."/>
            <person name="Stajich J.E."/>
            <person name="Selbmann L."/>
        </authorList>
    </citation>
    <scope>NUCLEOTIDE SEQUENCE [LARGE SCALE GENOMIC DNA]</scope>
    <source>
        <strain evidence="3 4">CCFEE 5885</strain>
    </source>
</reference>